<comment type="caution">
    <text evidence="1">The sequence shown here is derived from an EMBL/GenBank/DDBJ whole genome shotgun (WGS) entry which is preliminary data.</text>
</comment>
<evidence type="ECO:0000313" key="1">
    <source>
        <dbReference type="EMBL" id="MDQ0270513.1"/>
    </source>
</evidence>
<dbReference type="Proteomes" id="UP001238088">
    <property type="component" value="Unassembled WGS sequence"/>
</dbReference>
<reference evidence="1 2" key="1">
    <citation type="submission" date="2023-07" db="EMBL/GenBank/DDBJ databases">
        <title>Genomic Encyclopedia of Type Strains, Phase IV (KMG-IV): sequencing the most valuable type-strain genomes for metagenomic binning, comparative biology and taxonomic classification.</title>
        <authorList>
            <person name="Goeker M."/>
        </authorList>
    </citation>
    <scope>NUCLEOTIDE SEQUENCE [LARGE SCALE GENOMIC DNA]</scope>
    <source>
        <strain evidence="1 2">DSM 23494</strain>
    </source>
</reference>
<sequence>MYTLALKMRALSSMLIAARFAFIIPINMLKPFLLTENHAKLLTVKLLDLDVHIINFF</sequence>
<organism evidence="1 2">
    <name type="scientific">Cytobacillus purgationiresistens</name>
    <dbReference type="NCBI Taxonomy" id="863449"/>
    <lineage>
        <taxon>Bacteria</taxon>
        <taxon>Bacillati</taxon>
        <taxon>Bacillota</taxon>
        <taxon>Bacilli</taxon>
        <taxon>Bacillales</taxon>
        <taxon>Bacillaceae</taxon>
        <taxon>Cytobacillus</taxon>
    </lineage>
</organism>
<name>A0ABU0AJC4_9BACI</name>
<accession>A0ABU0AJC4</accession>
<proteinExistence type="predicted"/>
<gene>
    <name evidence="1" type="ORF">J2S17_002388</name>
</gene>
<dbReference type="EMBL" id="JAUSUB010000009">
    <property type="protein sequence ID" value="MDQ0270513.1"/>
    <property type="molecule type" value="Genomic_DNA"/>
</dbReference>
<evidence type="ECO:0000313" key="2">
    <source>
        <dbReference type="Proteomes" id="UP001238088"/>
    </source>
</evidence>
<protein>
    <submittedName>
        <fullName evidence="1">Uncharacterized protein</fullName>
    </submittedName>
</protein>
<keyword evidence="2" id="KW-1185">Reference proteome</keyword>